<evidence type="ECO:0000313" key="3">
    <source>
        <dbReference type="EMBL" id="SHJ10048.1"/>
    </source>
</evidence>
<dbReference type="Gene3D" id="2.30.270.10">
    <property type="entry name" value="duf1285 protein"/>
    <property type="match status" value="1"/>
</dbReference>
<protein>
    <recommendedName>
        <fullName evidence="5">Proteophosphoglycan</fullName>
    </recommendedName>
</protein>
<dbReference type="AlphaFoldDB" id="A0A1M6GJE7"/>
<dbReference type="Proteomes" id="UP000184387">
    <property type="component" value="Unassembled WGS sequence"/>
</dbReference>
<dbReference type="Pfam" id="PF06938">
    <property type="entry name" value="DUF1285_N"/>
    <property type="match status" value="1"/>
</dbReference>
<evidence type="ECO:0008006" key="5">
    <source>
        <dbReference type="Google" id="ProtNLM"/>
    </source>
</evidence>
<dbReference type="InterPro" id="IPR023361">
    <property type="entry name" value="DUF1285_beta_roll_sf"/>
</dbReference>
<dbReference type="InterPro" id="IPR010707">
    <property type="entry name" value="DUF1285"/>
</dbReference>
<feature type="domain" description="DUF1285" evidence="1">
    <location>
        <begin position="30"/>
        <end position="88"/>
    </location>
</feature>
<gene>
    <name evidence="3" type="ORF">SAMN02745194_01774</name>
</gene>
<accession>A0A1M6GJE7</accession>
<proteinExistence type="predicted"/>
<dbReference type="InterPro" id="IPR048342">
    <property type="entry name" value="DUF1285_C"/>
</dbReference>
<sequence length="215" mass="23858">MALGMHDVTGDGKAAAPMMAGTLARQPRTICGDFNMRIARDGTWYYQGSPIGRKELVCLFASVLKREADGSYWLETPAERGRIEVEDAPFVAVELTWGHCCGEGACDTGTRKRPARQCLTFRTNLGEMVSADEDHPIRVEIDPVTREPRPYVTVRPGLEARISRPVFYELVALAQPETVDGREVMGVWSQGVFFIIDDSPAEDDDSVEEFDDELA</sequence>
<dbReference type="EMBL" id="FQZF01000008">
    <property type="protein sequence ID" value="SHJ10048.1"/>
    <property type="molecule type" value="Genomic_DNA"/>
</dbReference>
<dbReference type="RefSeq" id="WP_408906127.1">
    <property type="nucleotide sequence ID" value="NZ_FQZF01000008.1"/>
</dbReference>
<organism evidence="3 4">
    <name type="scientific">Muricoccus roseus</name>
    <dbReference type="NCBI Taxonomy" id="198092"/>
    <lineage>
        <taxon>Bacteria</taxon>
        <taxon>Pseudomonadati</taxon>
        <taxon>Pseudomonadota</taxon>
        <taxon>Alphaproteobacteria</taxon>
        <taxon>Acetobacterales</taxon>
        <taxon>Roseomonadaceae</taxon>
        <taxon>Muricoccus</taxon>
    </lineage>
</organism>
<dbReference type="STRING" id="198092.SAMN02745194_01774"/>
<evidence type="ECO:0000259" key="1">
    <source>
        <dbReference type="Pfam" id="PF06938"/>
    </source>
</evidence>
<dbReference type="Gene3D" id="3.10.540.10">
    <property type="entry name" value="duf1285 like domain"/>
    <property type="match status" value="1"/>
</dbReference>
<dbReference type="Pfam" id="PF21028">
    <property type="entry name" value="DUF1285_C"/>
    <property type="match status" value="1"/>
</dbReference>
<keyword evidence="4" id="KW-1185">Reference proteome</keyword>
<evidence type="ECO:0000259" key="2">
    <source>
        <dbReference type="Pfam" id="PF21028"/>
    </source>
</evidence>
<dbReference type="PIRSF" id="PIRSF029557">
    <property type="entry name" value="UCP029557"/>
    <property type="match status" value="1"/>
</dbReference>
<reference evidence="3 4" key="1">
    <citation type="submission" date="2016-11" db="EMBL/GenBank/DDBJ databases">
        <authorList>
            <person name="Jaros S."/>
            <person name="Januszkiewicz K."/>
            <person name="Wedrychowicz H."/>
        </authorList>
    </citation>
    <scope>NUCLEOTIDE SEQUENCE [LARGE SCALE GENOMIC DNA]</scope>
    <source>
        <strain evidence="3 4">DSM 14916</strain>
    </source>
</reference>
<dbReference type="InterPro" id="IPR048341">
    <property type="entry name" value="DUF1285_N"/>
</dbReference>
<name>A0A1M6GJE7_9PROT</name>
<evidence type="ECO:0000313" key="4">
    <source>
        <dbReference type="Proteomes" id="UP000184387"/>
    </source>
</evidence>
<feature type="domain" description="DUF1285" evidence="2">
    <location>
        <begin position="112"/>
        <end position="195"/>
    </location>
</feature>